<feature type="transmembrane region" description="Helical" evidence="1">
    <location>
        <begin position="225"/>
        <end position="244"/>
    </location>
</feature>
<comment type="caution">
    <text evidence="3">The sequence shown here is derived from an EMBL/GenBank/DDBJ whole genome shotgun (WGS) entry which is preliminary data.</text>
</comment>
<dbReference type="EMBL" id="JAVREX010000004">
    <property type="protein sequence ID" value="MDT0428071.1"/>
    <property type="molecule type" value="Genomic_DNA"/>
</dbReference>
<evidence type="ECO:0000313" key="3">
    <source>
        <dbReference type="EMBL" id="MDT0428071.1"/>
    </source>
</evidence>
<organism evidence="3 4">
    <name type="scientific">Streptomyces salyersiae</name>
    <dbReference type="NCBI Taxonomy" id="3075530"/>
    <lineage>
        <taxon>Bacteria</taxon>
        <taxon>Bacillati</taxon>
        <taxon>Actinomycetota</taxon>
        <taxon>Actinomycetes</taxon>
        <taxon>Kitasatosporales</taxon>
        <taxon>Streptomycetaceae</taxon>
        <taxon>Streptomyces</taxon>
    </lineage>
</organism>
<accession>A0ABU2RGU8</accession>
<sequence>MLCTTCRQRPAASATGRCVRCTALYPSPPQGLMPGGPAPTAEGLHLLRSPEGLSKAVVALFGAVIATDALAMAAEAYLWRTYAGADGLTFVALERLRRAESLTTLAVGLQFLACLATAVLFLLWFRRVRGNAEVFDAGMQPMRRGWAIGAWFVPVGNLWLPRRIAGGIWSASAVPDTGQGRPPGSQALLNLWWGAWVCTLLFARYADSRYDKAVVFDDVMGGLRLLIASDALDVLAAVLALLFVRRLTAMQGERARLYADPRPEPGTVPA</sequence>
<evidence type="ECO:0000256" key="1">
    <source>
        <dbReference type="SAM" id="Phobius"/>
    </source>
</evidence>
<feature type="domain" description="DUF4328" evidence="2">
    <location>
        <begin position="91"/>
        <end position="249"/>
    </location>
</feature>
<proteinExistence type="predicted"/>
<keyword evidence="4" id="KW-1185">Reference proteome</keyword>
<feature type="transmembrane region" description="Helical" evidence="1">
    <location>
        <begin position="56"/>
        <end position="79"/>
    </location>
</feature>
<feature type="transmembrane region" description="Helical" evidence="1">
    <location>
        <begin position="187"/>
        <end position="205"/>
    </location>
</feature>
<dbReference type="Proteomes" id="UP001183777">
    <property type="component" value="Unassembled WGS sequence"/>
</dbReference>
<dbReference type="Pfam" id="PF14219">
    <property type="entry name" value="DUF4328"/>
    <property type="match status" value="1"/>
</dbReference>
<evidence type="ECO:0000259" key="2">
    <source>
        <dbReference type="Pfam" id="PF14219"/>
    </source>
</evidence>
<keyword evidence="1" id="KW-1133">Transmembrane helix</keyword>
<keyword evidence="1" id="KW-0812">Transmembrane</keyword>
<evidence type="ECO:0000313" key="4">
    <source>
        <dbReference type="Proteomes" id="UP001183777"/>
    </source>
</evidence>
<feature type="transmembrane region" description="Helical" evidence="1">
    <location>
        <begin position="105"/>
        <end position="125"/>
    </location>
</feature>
<keyword evidence="1" id="KW-0472">Membrane</keyword>
<protein>
    <submittedName>
        <fullName evidence="3">DUF4328 domain-containing protein</fullName>
    </submittedName>
</protein>
<dbReference type="InterPro" id="IPR025565">
    <property type="entry name" value="DUF4328"/>
</dbReference>
<name>A0ABU2RGU8_9ACTN</name>
<dbReference type="RefSeq" id="WP_234460009.1">
    <property type="nucleotide sequence ID" value="NZ_JAVREX010000004.1"/>
</dbReference>
<reference evidence="4" key="1">
    <citation type="submission" date="2023-07" db="EMBL/GenBank/DDBJ databases">
        <title>30 novel species of actinomycetes from the DSMZ collection.</title>
        <authorList>
            <person name="Nouioui I."/>
        </authorList>
    </citation>
    <scope>NUCLEOTIDE SEQUENCE [LARGE SCALE GENOMIC DNA]</scope>
    <source>
        <strain evidence="4">DSM 41770</strain>
    </source>
</reference>
<gene>
    <name evidence="3" type="ORF">RM649_10495</name>
</gene>